<name>A0A8R1EIW9_CAEJA</name>
<keyword evidence="2" id="KW-0378">Hydrolase</keyword>
<evidence type="ECO:0000259" key="4">
    <source>
        <dbReference type="SMART" id="SM00479"/>
    </source>
</evidence>
<evidence type="ECO:0000256" key="2">
    <source>
        <dbReference type="ARBA" id="ARBA00022801"/>
    </source>
</evidence>
<evidence type="ECO:0000313" key="5">
    <source>
        <dbReference type="EnsemblMetazoa" id="CJA35010.1"/>
    </source>
</evidence>
<dbReference type="Gene3D" id="3.30.420.10">
    <property type="entry name" value="Ribonuclease H-like superfamily/Ribonuclease H"/>
    <property type="match status" value="1"/>
</dbReference>
<protein>
    <submittedName>
        <fullName evidence="5">Exonuclease domain-containing protein</fullName>
    </submittedName>
</protein>
<dbReference type="Pfam" id="PF00929">
    <property type="entry name" value="RNase_T"/>
    <property type="match status" value="1"/>
</dbReference>
<dbReference type="GO" id="GO:0003676">
    <property type="term" value="F:nucleic acid binding"/>
    <property type="evidence" value="ECO:0007669"/>
    <property type="project" value="InterPro"/>
</dbReference>
<reference evidence="6" key="1">
    <citation type="submission" date="2010-08" db="EMBL/GenBank/DDBJ databases">
        <authorList>
            <consortium name="Caenorhabditis japonica Sequencing Consortium"/>
            <person name="Wilson R.K."/>
        </authorList>
    </citation>
    <scope>NUCLEOTIDE SEQUENCE [LARGE SCALE GENOMIC DNA]</scope>
    <source>
        <strain evidence="6">DF5081</strain>
    </source>
</reference>
<sequence>MNVRLSLQEQIRRKSVKMQKTFDTIGKHDRSHFILSLEQLADKNYPFPGDDGIVPTKKKYKKVSPNSPLFSVDCEMCETSNANRALTRISIVNEQGDTVLDTLVKPDGYITDYVTQFSGITAKMMKGVTTTLEDVQTAVQSLLPPDAILVGHSLEYDLQAMKMAHPYCLDVGQVLNYTNGNSGLRNSLKNLSELFLGENIQSAYGHCSYEDAWAALRLAQLKLKNGIVFGNTSFGWKYTEYAKQDDEVCEEKKEIQSKQSCSGCSQPTVVECTVRNCRCRFVSVPDKCVRCIREGQNEQGDFDWAQSLPVERDKTASPIATYLKKDKMRSVMCAFDRDDLDLMDSSSKK</sequence>
<dbReference type="PANTHER" id="PTHR12801">
    <property type="entry name" value="RNA EXONUCLEASE REXO1 / RECO3 FAMILY MEMBER-RELATED"/>
    <property type="match status" value="1"/>
</dbReference>
<dbReference type="Proteomes" id="UP000005237">
    <property type="component" value="Unassembled WGS sequence"/>
</dbReference>
<dbReference type="SMART" id="SM00479">
    <property type="entry name" value="EXOIII"/>
    <property type="match status" value="1"/>
</dbReference>
<dbReference type="InterPro" id="IPR012337">
    <property type="entry name" value="RNaseH-like_sf"/>
</dbReference>
<feature type="domain" description="Exonuclease" evidence="4">
    <location>
        <begin position="68"/>
        <end position="228"/>
    </location>
</feature>
<dbReference type="PANTHER" id="PTHR12801:SF82">
    <property type="entry name" value="RNA EXONUCLEASE 5"/>
    <property type="match status" value="1"/>
</dbReference>
<proteinExistence type="predicted"/>
<keyword evidence="1" id="KW-0540">Nuclease</keyword>
<accession>A0A8R1EIW9</accession>
<dbReference type="InterPro" id="IPR047021">
    <property type="entry name" value="REXO1/3/4-like"/>
</dbReference>
<dbReference type="SUPFAM" id="SSF53098">
    <property type="entry name" value="Ribonuclease H-like"/>
    <property type="match status" value="1"/>
</dbReference>
<reference evidence="5" key="2">
    <citation type="submission" date="2022-06" db="UniProtKB">
        <authorList>
            <consortium name="EnsemblMetazoa"/>
        </authorList>
    </citation>
    <scope>IDENTIFICATION</scope>
    <source>
        <strain evidence="5">DF5081</strain>
    </source>
</reference>
<dbReference type="InterPro" id="IPR036397">
    <property type="entry name" value="RNaseH_sf"/>
</dbReference>
<dbReference type="GO" id="GO:0004527">
    <property type="term" value="F:exonuclease activity"/>
    <property type="evidence" value="ECO:0007669"/>
    <property type="project" value="UniProtKB-KW"/>
</dbReference>
<evidence type="ECO:0000256" key="3">
    <source>
        <dbReference type="ARBA" id="ARBA00022839"/>
    </source>
</evidence>
<dbReference type="InterPro" id="IPR013520">
    <property type="entry name" value="Ribonucl_H"/>
</dbReference>
<dbReference type="AlphaFoldDB" id="A0A8R1EIW9"/>
<evidence type="ECO:0000256" key="1">
    <source>
        <dbReference type="ARBA" id="ARBA00022722"/>
    </source>
</evidence>
<keyword evidence="6" id="KW-1185">Reference proteome</keyword>
<dbReference type="InterPro" id="IPR034922">
    <property type="entry name" value="REX1-like_exo"/>
</dbReference>
<organism evidence="5 6">
    <name type="scientific">Caenorhabditis japonica</name>
    <dbReference type="NCBI Taxonomy" id="281687"/>
    <lineage>
        <taxon>Eukaryota</taxon>
        <taxon>Metazoa</taxon>
        <taxon>Ecdysozoa</taxon>
        <taxon>Nematoda</taxon>
        <taxon>Chromadorea</taxon>
        <taxon>Rhabditida</taxon>
        <taxon>Rhabditina</taxon>
        <taxon>Rhabditomorpha</taxon>
        <taxon>Rhabditoidea</taxon>
        <taxon>Rhabditidae</taxon>
        <taxon>Peloderinae</taxon>
        <taxon>Caenorhabditis</taxon>
    </lineage>
</organism>
<dbReference type="EnsemblMetazoa" id="CJA35010.1">
    <property type="protein sequence ID" value="CJA35010.1"/>
    <property type="gene ID" value="WBGene00210857"/>
</dbReference>
<keyword evidence="3" id="KW-0269">Exonuclease</keyword>
<evidence type="ECO:0000313" key="6">
    <source>
        <dbReference type="Proteomes" id="UP000005237"/>
    </source>
</evidence>
<dbReference type="GO" id="GO:0005634">
    <property type="term" value="C:nucleus"/>
    <property type="evidence" value="ECO:0007669"/>
    <property type="project" value="TreeGrafter"/>
</dbReference>
<dbReference type="CDD" id="cd06145">
    <property type="entry name" value="REX1_like"/>
    <property type="match status" value="1"/>
</dbReference>